<name>A0A930B598_9FIRM</name>
<organism evidence="1 2">
    <name type="scientific">Dialister invisus</name>
    <dbReference type="NCBI Taxonomy" id="218538"/>
    <lineage>
        <taxon>Bacteria</taxon>
        <taxon>Bacillati</taxon>
        <taxon>Bacillota</taxon>
        <taxon>Negativicutes</taxon>
        <taxon>Veillonellales</taxon>
        <taxon>Veillonellaceae</taxon>
        <taxon>Dialister</taxon>
    </lineage>
</organism>
<evidence type="ECO:0000313" key="1">
    <source>
        <dbReference type="EMBL" id="MBF1129128.1"/>
    </source>
</evidence>
<reference evidence="1" key="1">
    <citation type="submission" date="2020-04" db="EMBL/GenBank/DDBJ databases">
        <title>Deep metagenomics examines the oral microbiome during advanced dental caries in children, revealing novel taxa and co-occurrences with host molecules.</title>
        <authorList>
            <person name="Baker J.L."/>
            <person name="Morton J.T."/>
            <person name="Dinis M."/>
            <person name="Alvarez R."/>
            <person name="Tran N.C."/>
            <person name="Knight R."/>
            <person name="Edlund A."/>
        </authorList>
    </citation>
    <scope>NUCLEOTIDE SEQUENCE</scope>
    <source>
        <strain evidence="1">JCVI_32_bin.14</strain>
    </source>
</reference>
<sequence>MSNLLKLTMILTKAKVADIATRRLLSFGDKMIKTNSKRRFTPLRPIAGVFWLLHPRKALYFFILQKSLTVAWSITKSIINKKV</sequence>
<dbReference type="AlphaFoldDB" id="A0A930B598"/>
<protein>
    <submittedName>
        <fullName evidence="1">Uncharacterized protein</fullName>
    </submittedName>
</protein>
<dbReference type="EMBL" id="JABZMK010000011">
    <property type="protein sequence ID" value="MBF1129128.1"/>
    <property type="molecule type" value="Genomic_DNA"/>
</dbReference>
<dbReference type="RefSeq" id="WP_273058873.1">
    <property type="nucleotide sequence ID" value="NZ_CATZUD010000011.1"/>
</dbReference>
<evidence type="ECO:0000313" key="2">
    <source>
        <dbReference type="Proteomes" id="UP000757890"/>
    </source>
</evidence>
<dbReference type="Proteomes" id="UP000757890">
    <property type="component" value="Unassembled WGS sequence"/>
</dbReference>
<proteinExistence type="predicted"/>
<gene>
    <name evidence="1" type="ORF">HXL70_03670</name>
</gene>
<accession>A0A930B598</accession>
<comment type="caution">
    <text evidence="1">The sequence shown here is derived from an EMBL/GenBank/DDBJ whole genome shotgun (WGS) entry which is preliminary data.</text>
</comment>